<reference evidence="1 2" key="1">
    <citation type="submission" date="2013-11" db="EMBL/GenBank/DDBJ databases">
        <title>Single cell genomics of uncultured Tannerella BU063 (oral taxon 286).</title>
        <authorList>
            <person name="Beall C.J."/>
            <person name="Campbell A.G."/>
            <person name="Griffen A.L."/>
            <person name="Podar M."/>
            <person name="Leys E.J."/>
        </authorList>
    </citation>
    <scope>NUCLEOTIDE SEQUENCE [LARGE SCALE GENOMIC DNA]</scope>
    <source>
        <strain evidence="1">Cell 2</strain>
    </source>
</reference>
<dbReference type="AlphaFoldDB" id="W2C254"/>
<accession>W2C254</accession>
<proteinExistence type="predicted"/>
<dbReference type="EMBL" id="AYUF01000500">
    <property type="protein sequence ID" value="ETK00562.1"/>
    <property type="molecule type" value="Genomic_DNA"/>
</dbReference>
<comment type="caution">
    <text evidence="1">The sequence shown here is derived from an EMBL/GenBank/DDBJ whole genome shotgun (WGS) entry which is preliminary data.</text>
</comment>
<evidence type="ECO:0000313" key="1">
    <source>
        <dbReference type="EMBL" id="ETK00562.1"/>
    </source>
</evidence>
<dbReference type="Proteomes" id="UP000018837">
    <property type="component" value="Unassembled WGS sequence"/>
</dbReference>
<sequence>MQYAPTLTDQKFDLLLSIESKTRYAQRRMQYAPTLTDQKFDLLLSIESKTRYAQRRMQYAPTLTDQKFDSLLSIESKTRYVWGCRASRSIHSRRETLKICMNAPKTRRVWDEYGHFHAKPAEDGTDMAIFTQNPPGIGRIWPYLRKTRRGSDEYGHIRAKPAEDWTDMAIFTQNPPRMG</sequence>
<organism evidence="1 2">
    <name type="scientific">Tannerella sp. oral taxon BU063 isolate Cell 2</name>
    <dbReference type="NCBI Taxonomy" id="1411148"/>
    <lineage>
        <taxon>Bacteria</taxon>
        <taxon>Pseudomonadati</taxon>
        <taxon>Bacteroidota</taxon>
        <taxon>Bacteroidia</taxon>
        <taxon>Bacteroidales</taxon>
        <taxon>Tannerellaceae</taxon>
        <taxon>Tannerella</taxon>
    </lineage>
</organism>
<gene>
    <name evidence="1" type="ORF">N425_14450</name>
</gene>
<protein>
    <submittedName>
        <fullName evidence="1">Uncharacterized protein</fullName>
    </submittedName>
</protein>
<name>W2C254_9BACT</name>
<evidence type="ECO:0000313" key="2">
    <source>
        <dbReference type="Proteomes" id="UP000018837"/>
    </source>
</evidence>